<evidence type="ECO:0000259" key="7">
    <source>
        <dbReference type="PROSITE" id="PS51032"/>
    </source>
</evidence>
<evidence type="ECO:0000313" key="8">
    <source>
        <dbReference type="EMBL" id="KAG0485655.1"/>
    </source>
</evidence>
<comment type="caution">
    <text evidence="8">The sequence shown here is derived from an EMBL/GenBank/DDBJ whole genome shotgun (WGS) entry which is preliminary data.</text>
</comment>
<dbReference type="GO" id="GO:0003700">
    <property type="term" value="F:DNA-binding transcription factor activity"/>
    <property type="evidence" value="ECO:0007669"/>
    <property type="project" value="InterPro"/>
</dbReference>
<dbReference type="GO" id="GO:0009873">
    <property type="term" value="P:ethylene-activated signaling pathway"/>
    <property type="evidence" value="ECO:0007669"/>
    <property type="project" value="InterPro"/>
</dbReference>
<dbReference type="PANTHER" id="PTHR31190">
    <property type="entry name" value="DNA-BINDING DOMAIN"/>
    <property type="match status" value="1"/>
</dbReference>
<evidence type="ECO:0000256" key="2">
    <source>
        <dbReference type="ARBA" id="ARBA00023015"/>
    </source>
</evidence>
<dbReference type="AlphaFoldDB" id="A0A835RCY7"/>
<dbReference type="InterPro" id="IPR001471">
    <property type="entry name" value="AP2/ERF_dom"/>
</dbReference>
<evidence type="ECO:0000256" key="6">
    <source>
        <dbReference type="SAM" id="MobiDB-lite"/>
    </source>
</evidence>
<reference evidence="8 9" key="1">
    <citation type="journal article" date="2020" name="Nat. Food">
        <title>A phased Vanilla planifolia genome enables genetic improvement of flavour and production.</title>
        <authorList>
            <person name="Hasing T."/>
            <person name="Tang H."/>
            <person name="Brym M."/>
            <person name="Khazi F."/>
            <person name="Huang T."/>
            <person name="Chambers A.H."/>
        </authorList>
    </citation>
    <scope>NUCLEOTIDE SEQUENCE [LARGE SCALE GENOMIC DNA]</scope>
    <source>
        <tissue evidence="8">Leaf</tissue>
    </source>
</reference>
<keyword evidence="5" id="KW-0539">Nucleus</keyword>
<name>A0A835RCY7_VANPL</name>
<feature type="region of interest" description="Disordered" evidence="6">
    <location>
        <begin position="190"/>
        <end position="253"/>
    </location>
</feature>
<comment type="subcellular location">
    <subcellularLocation>
        <location evidence="1">Nucleus</location>
    </subcellularLocation>
</comment>
<gene>
    <name evidence="8" type="ORF">HPP92_009734</name>
</gene>
<organism evidence="8 9">
    <name type="scientific">Vanilla planifolia</name>
    <name type="common">Vanilla</name>
    <dbReference type="NCBI Taxonomy" id="51239"/>
    <lineage>
        <taxon>Eukaryota</taxon>
        <taxon>Viridiplantae</taxon>
        <taxon>Streptophyta</taxon>
        <taxon>Embryophyta</taxon>
        <taxon>Tracheophyta</taxon>
        <taxon>Spermatophyta</taxon>
        <taxon>Magnoliopsida</taxon>
        <taxon>Liliopsida</taxon>
        <taxon>Asparagales</taxon>
        <taxon>Orchidaceae</taxon>
        <taxon>Vanilloideae</taxon>
        <taxon>Vanilleae</taxon>
        <taxon>Vanilla</taxon>
    </lineage>
</organism>
<dbReference type="Gene3D" id="3.30.730.10">
    <property type="entry name" value="AP2/ERF domain"/>
    <property type="match status" value="1"/>
</dbReference>
<dbReference type="CDD" id="cd00018">
    <property type="entry name" value="AP2"/>
    <property type="match status" value="1"/>
</dbReference>
<keyword evidence="3" id="KW-0238">DNA-binding</keyword>
<dbReference type="SMART" id="SM00380">
    <property type="entry name" value="AP2"/>
    <property type="match status" value="1"/>
</dbReference>
<keyword evidence="9" id="KW-1185">Reference proteome</keyword>
<dbReference type="InterPro" id="IPR036955">
    <property type="entry name" value="AP2/ERF_dom_sf"/>
</dbReference>
<evidence type="ECO:0000256" key="1">
    <source>
        <dbReference type="ARBA" id="ARBA00004123"/>
    </source>
</evidence>
<keyword evidence="2" id="KW-0805">Transcription regulation</keyword>
<dbReference type="InterPro" id="IPR016177">
    <property type="entry name" value="DNA-bd_dom_sf"/>
</dbReference>
<dbReference type="Pfam" id="PF00847">
    <property type="entry name" value="AP2"/>
    <property type="match status" value="1"/>
</dbReference>
<dbReference type="PROSITE" id="PS51032">
    <property type="entry name" value="AP2_ERF"/>
    <property type="match status" value="1"/>
</dbReference>
<dbReference type="Proteomes" id="UP000636800">
    <property type="component" value="Unassembled WGS sequence"/>
</dbReference>
<dbReference type="PRINTS" id="PR00367">
    <property type="entry name" value="ETHRSPELEMNT"/>
</dbReference>
<feature type="region of interest" description="Disordered" evidence="6">
    <location>
        <begin position="48"/>
        <end position="69"/>
    </location>
</feature>
<dbReference type="InterPro" id="IPR044808">
    <property type="entry name" value="ERF_plant"/>
</dbReference>
<protein>
    <recommendedName>
        <fullName evidence="7">AP2/ERF domain-containing protein</fullName>
    </recommendedName>
</protein>
<evidence type="ECO:0000313" key="9">
    <source>
        <dbReference type="Proteomes" id="UP000636800"/>
    </source>
</evidence>
<dbReference type="GO" id="GO:0003677">
    <property type="term" value="F:DNA binding"/>
    <property type="evidence" value="ECO:0007669"/>
    <property type="project" value="UniProtKB-KW"/>
</dbReference>
<sequence length="253" mass="27222">MARHYSALVVGQGLVIRGRESGVGRGRVGWRGSLIHVWCGWGGGVGRRVTVDPTEGKRPPSPGDRLEEEEVTHYSASRAQRDASAIVAALSHVIGGGGADPPAAPSPPEVAFMDNESSHPLDEHQGEEARRRYRGVRQRPWGKWAAEIRDPKKGARVWLGTFDTAEGAAVAYDKAALQFKGTKAKVNFPDRVQGRLGAEPGPGESTERHPTGFPALMDYARLLQSGDEDPHNVFGFGRPASSSGSQRPSDESE</sequence>
<keyword evidence="4" id="KW-0804">Transcription</keyword>
<evidence type="ECO:0000256" key="3">
    <source>
        <dbReference type="ARBA" id="ARBA00023125"/>
    </source>
</evidence>
<dbReference type="FunFam" id="3.30.730.10:FF:000001">
    <property type="entry name" value="Ethylene-responsive transcription factor 2"/>
    <property type="match status" value="1"/>
</dbReference>
<dbReference type="EMBL" id="JADCNL010000004">
    <property type="protein sequence ID" value="KAG0485655.1"/>
    <property type="molecule type" value="Genomic_DNA"/>
</dbReference>
<accession>A0A835RCY7</accession>
<dbReference type="SUPFAM" id="SSF54171">
    <property type="entry name" value="DNA-binding domain"/>
    <property type="match status" value="1"/>
</dbReference>
<feature type="domain" description="AP2/ERF" evidence="7">
    <location>
        <begin position="132"/>
        <end position="189"/>
    </location>
</feature>
<evidence type="ECO:0000256" key="5">
    <source>
        <dbReference type="ARBA" id="ARBA00023242"/>
    </source>
</evidence>
<dbReference type="PANTHER" id="PTHR31190:SF167">
    <property type="entry name" value="ETHYLENE-RESPONSIVE TRANSCRIPTION FACTOR ERF112"/>
    <property type="match status" value="1"/>
</dbReference>
<evidence type="ECO:0000256" key="4">
    <source>
        <dbReference type="ARBA" id="ARBA00023163"/>
    </source>
</evidence>
<dbReference type="OrthoDB" id="2019572at2759"/>
<dbReference type="GO" id="GO:0005634">
    <property type="term" value="C:nucleus"/>
    <property type="evidence" value="ECO:0007669"/>
    <property type="project" value="UniProtKB-SubCell"/>
</dbReference>
<proteinExistence type="predicted"/>